<dbReference type="Pfam" id="PF07859">
    <property type="entry name" value="Abhydrolase_3"/>
    <property type="match status" value="1"/>
</dbReference>
<feature type="domain" description="Alpha/beta hydrolase fold-3" evidence="2">
    <location>
        <begin position="85"/>
        <end position="305"/>
    </location>
</feature>
<dbReference type="Proteomes" id="UP000716291">
    <property type="component" value="Unassembled WGS sequence"/>
</dbReference>
<comment type="caution">
    <text evidence="3">The sequence shown here is derived from an EMBL/GenBank/DDBJ whole genome shotgun (WGS) entry which is preliminary data.</text>
</comment>
<evidence type="ECO:0000313" key="3">
    <source>
        <dbReference type="EMBL" id="KAG1307789.1"/>
    </source>
</evidence>
<evidence type="ECO:0000256" key="1">
    <source>
        <dbReference type="ARBA" id="ARBA00022801"/>
    </source>
</evidence>
<dbReference type="PANTHER" id="PTHR48081">
    <property type="entry name" value="AB HYDROLASE SUPERFAMILY PROTEIN C4A8.06C"/>
    <property type="match status" value="1"/>
</dbReference>
<gene>
    <name evidence="3" type="ORF">G6F64_006538</name>
</gene>
<reference evidence="3" key="1">
    <citation type="journal article" date="2020" name="Microb. Genom.">
        <title>Genetic diversity of clinical and environmental Mucorales isolates obtained from an investigation of mucormycosis cases among solid organ transplant recipients.</title>
        <authorList>
            <person name="Nguyen M.H."/>
            <person name="Kaul D."/>
            <person name="Muto C."/>
            <person name="Cheng S.J."/>
            <person name="Richter R.A."/>
            <person name="Bruno V.M."/>
            <person name="Liu G."/>
            <person name="Beyhan S."/>
            <person name="Sundermann A.J."/>
            <person name="Mounaud S."/>
            <person name="Pasculle A.W."/>
            <person name="Nierman W.C."/>
            <person name="Driscoll E."/>
            <person name="Cumbie R."/>
            <person name="Clancy C.J."/>
            <person name="Dupont C.L."/>
        </authorList>
    </citation>
    <scope>NUCLEOTIDE SEQUENCE</scope>
    <source>
        <strain evidence="3">GL11</strain>
    </source>
</reference>
<dbReference type="InterPro" id="IPR029058">
    <property type="entry name" value="AB_hydrolase_fold"/>
</dbReference>
<dbReference type="GO" id="GO:0016787">
    <property type="term" value="F:hydrolase activity"/>
    <property type="evidence" value="ECO:0007669"/>
    <property type="project" value="UniProtKB-KW"/>
</dbReference>
<dbReference type="EMBL" id="JAANQT010000883">
    <property type="protein sequence ID" value="KAG1307789.1"/>
    <property type="molecule type" value="Genomic_DNA"/>
</dbReference>
<keyword evidence="4" id="KW-1185">Reference proteome</keyword>
<protein>
    <recommendedName>
        <fullName evidence="2">Alpha/beta hydrolase fold-3 domain-containing protein</fullName>
    </recommendedName>
</protein>
<evidence type="ECO:0000259" key="2">
    <source>
        <dbReference type="Pfam" id="PF07859"/>
    </source>
</evidence>
<dbReference type="InterPro" id="IPR050300">
    <property type="entry name" value="GDXG_lipolytic_enzyme"/>
</dbReference>
<accession>A0A9P7BSB9</accession>
<keyword evidence="1" id="KW-0378">Hydrolase</keyword>
<dbReference type="PANTHER" id="PTHR48081:SF8">
    <property type="entry name" value="ALPHA_BETA HYDROLASE FOLD-3 DOMAIN-CONTAINING PROTEIN-RELATED"/>
    <property type="match status" value="1"/>
</dbReference>
<evidence type="ECO:0000313" key="4">
    <source>
        <dbReference type="Proteomes" id="UP000716291"/>
    </source>
</evidence>
<dbReference type="Gene3D" id="3.40.50.1820">
    <property type="entry name" value="alpha/beta hydrolase"/>
    <property type="match status" value="1"/>
</dbReference>
<name>A0A9P7BSB9_RHIOR</name>
<proteinExistence type="predicted"/>
<organism evidence="3 4">
    <name type="scientific">Rhizopus oryzae</name>
    <name type="common">Mucormycosis agent</name>
    <name type="synonym">Rhizopus arrhizus var. delemar</name>
    <dbReference type="NCBI Taxonomy" id="64495"/>
    <lineage>
        <taxon>Eukaryota</taxon>
        <taxon>Fungi</taxon>
        <taxon>Fungi incertae sedis</taxon>
        <taxon>Mucoromycota</taxon>
        <taxon>Mucoromycotina</taxon>
        <taxon>Mucoromycetes</taxon>
        <taxon>Mucorales</taxon>
        <taxon>Mucorineae</taxon>
        <taxon>Rhizopodaceae</taxon>
        <taxon>Rhizopus</taxon>
    </lineage>
</organism>
<dbReference type="SUPFAM" id="SSF53474">
    <property type="entry name" value="alpha/beta-Hydrolases"/>
    <property type="match status" value="1"/>
</dbReference>
<sequence>MSIFQRIKSWITVIVFTFAFTFPKATYIQKVIDYLQIIFFRQRSDWIHEESRGYWIAEDLKYNTKKEAIADRIMEANVIFFWIPGGGFRFDPSRLYVPTFANWIRALEAEKGVKSMIFVANYRRGRGHLFPSAVKEIAETYNWLIHTLQIDPSKIIIGADDAGVAVALDALMLKIPSDLKPTAMICASPYTGLEAGGDSWRNNLGKDFLTEKSIEHMENNYIKPEQENEDEDDYTIPQSKYEDDLSPFSYLNSTVPMGSFLPNRMLIFLGGQEVLLDEGGSLASKAREGGIQVIVAQEPTGIHLWSMLPDVLCKEDYVKQNSIDRLVEFVAGILRK</sequence>
<dbReference type="AlphaFoldDB" id="A0A9P7BSB9"/>
<dbReference type="InterPro" id="IPR013094">
    <property type="entry name" value="AB_hydrolase_3"/>
</dbReference>